<organism evidence="1 2">
    <name type="scientific">Brassica napus</name>
    <name type="common">Rape</name>
    <dbReference type="NCBI Taxonomy" id="3708"/>
    <lineage>
        <taxon>Eukaryota</taxon>
        <taxon>Viridiplantae</taxon>
        <taxon>Streptophyta</taxon>
        <taxon>Embryophyta</taxon>
        <taxon>Tracheophyta</taxon>
        <taxon>Spermatophyta</taxon>
        <taxon>Magnoliopsida</taxon>
        <taxon>eudicotyledons</taxon>
        <taxon>Gunneridae</taxon>
        <taxon>Pentapetalae</taxon>
        <taxon>rosids</taxon>
        <taxon>malvids</taxon>
        <taxon>Brassicales</taxon>
        <taxon>Brassicaceae</taxon>
        <taxon>Brassiceae</taxon>
        <taxon>Brassica</taxon>
    </lineage>
</organism>
<accession>A0A078IFE6</accession>
<protein>
    <submittedName>
        <fullName evidence="1">BnaA02g16220D protein</fullName>
    </submittedName>
</protein>
<dbReference type="OMA" id="CMSCVEI"/>
<sequence length="68" mass="7430">MFAQTSSSRGCGAPSFRSLDINLLVAPLVDCRNRNPVWCMSCVEILSVHVLSVHSPKKGCVRLKISVD</sequence>
<dbReference type="EMBL" id="LK032750">
    <property type="protein sequence ID" value="CDY48029.1"/>
    <property type="molecule type" value="Genomic_DNA"/>
</dbReference>
<name>A0A078IFE6_BRANA</name>
<dbReference type="PaxDb" id="3708-A0A078IFE6"/>
<keyword evidence="2" id="KW-1185">Reference proteome</keyword>
<dbReference type="Proteomes" id="UP000028999">
    <property type="component" value="Unassembled WGS sequence"/>
</dbReference>
<proteinExistence type="predicted"/>
<dbReference type="Gramene" id="CDY48029">
    <property type="protein sequence ID" value="CDY48029"/>
    <property type="gene ID" value="GSBRNA2T00088681001"/>
</dbReference>
<reference evidence="1 2" key="1">
    <citation type="journal article" date="2014" name="Science">
        <title>Plant genetics. Early allopolyploid evolution in the post-Neolithic Brassica napus oilseed genome.</title>
        <authorList>
            <person name="Chalhoub B."/>
            <person name="Denoeud F."/>
            <person name="Liu S."/>
            <person name="Parkin I.A."/>
            <person name="Tang H."/>
            <person name="Wang X."/>
            <person name="Chiquet J."/>
            <person name="Belcram H."/>
            <person name="Tong C."/>
            <person name="Samans B."/>
            <person name="Correa M."/>
            <person name="Da Silva C."/>
            <person name="Just J."/>
            <person name="Falentin C."/>
            <person name="Koh C.S."/>
            <person name="Le Clainche I."/>
            <person name="Bernard M."/>
            <person name="Bento P."/>
            <person name="Noel B."/>
            <person name="Labadie K."/>
            <person name="Alberti A."/>
            <person name="Charles M."/>
            <person name="Arnaud D."/>
            <person name="Guo H."/>
            <person name="Daviaud C."/>
            <person name="Alamery S."/>
            <person name="Jabbari K."/>
            <person name="Zhao M."/>
            <person name="Edger P.P."/>
            <person name="Chelaifa H."/>
            <person name="Tack D."/>
            <person name="Lassalle G."/>
            <person name="Mestiri I."/>
            <person name="Schnel N."/>
            <person name="Le Paslier M.C."/>
            <person name="Fan G."/>
            <person name="Renault V."/>
            <person name="Bayer P.E."/>
            <person name="Golicz A.A."/>
            <person name="Manoli S."/>
            <person name="Lee T.H."/>
            <person name="Thi V.H."/>
            <person name="Chalabi S."/>
            <person name="Hu Q."/>
            <person name="Fan C."/>
            <person name="Tollenaere R."/>
            <person name="Lu Y."/>
            <person name="Battail C."/>
            <person name="Shen J."/>
            <person name="Sidebottom C.H."/>
            <person name="Wang X."/>
            <person name="Canaguier A."/>
            <person name="Chauveau A."/>
            <person name="Berard A."/>
            <person name="Deniot G."/>
            <person name="Guan M."/>
            <person name="Liu Z."/>
            <person name="Sun F."/>
            <person name="Lim Y.P."/>
            <person name="Lyons E."/>
            <person name="Town C.D."/>
            <person name="Bancroft I."/>
            <person name="Wang X."/>
            <person name="Meng J."/>
            <person name="Ma J."/>
            <person name="Pires J.C."/>
            <person name="King G.J."/>
            <person name="Brunel D."/>
            <person name="Delourme R."/>
            <person name="Renard M."/>
            <person name="Aury J.M."/>
            <person name="Adams K.L."/>
            <person name="Batley J."/>
            <person name="Snowdon R.J."/>
            <person name="Tost J."/>
            <person name="Edwards D."/>
            <person name="Zhou Y."/>
            <person name="Hua W."/>
            <person name="Sharpe A.G."/>
            <person name="Paterson A.H."/>
            <person name="Guan C."/>
            <person name="Wincker P."/>
        </authorList>
    </citation>
    <scope>NUCLEOTIDE SEQUENCE [LARGE SCALE GENOMIC DNA]</scope>
    <source>
        <strain evidence="2">cv. Darmor-bzh</strain>
    </source>
</reference>
<dbReference type="AlphaFoldDB" id="A0A078IFE6"/>
<evidence type="ECO:0000313" key="2">
    <source>
        <dbReference type="Proteomes" id="UP000028999"/>
    </source>
</evidence>
<gene>
    <name evidence="1" type="primary">BnaA02g16220D</name>
    <name evidence="1" type="ORF">GSBRNA2T00088681001</name>
</gene>
<evidence type="ECO:0000313" key="1">
    <source>
        <dbReference type="EMBL" id="CDY48029.1"/>
    </source>
</evidence>